<gene>
    <name evidence="1" type="ORF">GWI33_022453</name>
</gene>
<sequence>MELNAVAIDGKLMKPDALAADADDQIVKNHKIPYMNKETAYEVWESLKQNFEGSSKDQLFKICTDFSAFG</sequence>
<comment type="caution">
    <text evidence="1">The sequence shown here is derived from an EMBL/GenBank/DDBJ whole genome shotgun (WGS) entry which is preliminary data.</text>
</comment>
<evidence type="ECO:0000313" key="2">
    <source>
        <dbReference type="Proteomes" id="UP000625711"/>
    </source>
</evidence>
<accession>A0A834MHV1</accession>
<name>A0A834MHV1_RHYFE</name>
<proteinExistence type="predicted"/>
<dbReference type="EMBL" id="JAACXV010000081">
    <property type="protein sequence ID" value="KAF7284203.1"/>
    <property type="molecule type" value="Genomic_DNA"/>
</dbReference>
<dbReference type="AlphaFoldDB" id="A0A834MHV1"/>
<reference evidence="1" key="1">
    <citation type="submission" date="2020-08" db="EMBL/GenBank/DDBJ databases">
        <title>Genome sequencing and assembly of the red palm weevil Rhynchophorus ferrugineus.</title>
        <authorList>
            <person name="Dias G.B."/>
            <person name="Bergman C.M."/>
            <person name="Manee M."/>
        </authorList>
    </citation>
    <scope>NUCLEOTIDE SEQUENCE</scope>
    <source>
        <strain evidence="1">AA-2017</strain>
        <tissue evidence="1">Whole larva</tissue>
    </source>
</reference>
<protein>
    <submittedName>
        <fullName evidence="1">Uncharacterized protein</fullName>
    </submittedName>
</protein>
<evidence type="ECO:0000313" key="1">
    <source>
        <dbReference type="EMBL" id="KAF7284203.1"/>
    </source>
</evidence>
<dbReference type="OrthoDB" id="430476at2759"/>
<dbReference type="Proteomes" id="UP000625711">
    <property type="component" value="Unassembled WGS sequence"/>
</dbReference>
<organism evidence="1 2">
    <name type="scientific">Rhynchophorus ferrugineus</name>
    <name type="common">Red palm weevil</name>
    <name type="synonym">Curculio ferrugineus</name>
    <dbReference type="NCBI Taxonomy" id="354439"/>
    <lineage>
        <taxon>Eukaryota</taxon>
        <taxon>Metazoa</taxon>
        <taxon>Ecdysozoa</taxon>
        <taxon>Arthropoda</taxon>
        <taxon>Hexapoda</taxon>
        <taxon>Insecta</taxon>
        <taxon>Pterygota</taxon>
        <taxon>Neoptera</taxon>
        <taxon>Endopterygota</taxon>
        <taxon>Coleoptera</taxon>
        <taxon>Polyphaga</taxon>
        <taxon>Cucujiformia</taxon>
        <taxon>Curculionidae</taxon>
        <taxon>Dryophthorinae</taxon>
        <taxon>Rhynchophorus</taxon>
    </lineage>
</organism>
<keyword evidence="2" id="KW-1185">Reference proteome</keyword>